<gene>
    <name evidence="9" type="ORF">PUW23_00530</name>
</gene>
<dbReference type="InterPro" id="IPR002758">
    <property type="entry name" value="Cation_antiport_E"/>
</dbReference>
<evidence type="ECO:0000256" key="7">
    <source>
        <dbReference type="ARBA" id="ARBA00023136"/>
    </source>
</evidence>
<proteinExistence type="inferred from homology"/>
<feature type="transmembrane region" description="Helical" evidence="8">
    <location>
        <begin position="28"/>
        <end position="45"/>
    </location>
</feature>
<sequence>MSRQIILNLLIAFLWMLLNHSWSGASFFVGYTLGLLIIFAFRRFFPEPFYLKKLWSTLKLIKLLIVELFRSSFEVISHIVKPKLDISPGIFKYETDLRSEFEIMLLFLFISLTPGTMPLEISRNKRTIYIHAFHIPDEDKIAEGIKNTFEKAIMEVTR</sequence>
<evidence type="ECO:0000256" key="3">
    <source>
        <dbReference type="ARBA" id="ARBA00022449"/>
    </source>
</evidence>
<comment type="subcellular location">
    <subcellularLocation>
        <location evidence="1">Cell membrane</location>
        <topology evidence="1">Multi-pass membrane protein</topology>
    </subcellularLocation>
</comment>
<keyword evidence="5 8" id="KW-0812">Transmembrane</keyword>
<dbReference type="EMBL" id="CP118101">
    <property type="protein sequence ID" value="WDH82806.1"/>
    <property type="molecule type" value="Genomic_DNA"/>
</dbReference>
<evidence type="ECO:0000256" key="2">
    <source>
        <dbReference type="ARBA" id="ARBA00006228"/>
    </source>
</evidence>
<evidence type="ECO:0000256" key="1">
    <source>
        <dbReference type="ARBA" id="ARBA00004651"/>
    </source>
</evidence>
<dbReference type="AlphaFoldDB" id="A0AAX3MYX1"/>
<protein>
    <submittedName>
        <fullName evidence="9">Na+/H+ antiporter subunit E</fullName>
    </submittedName>
</protein>
<evidence type="ECO:0000313" key="9">
    <source>
        <dbReference type="EMBL" id="WDH82806.1"/>
    </source>
</evidence>
<feature type="transmembrane region" description="Helical" evidence="8">
    <location>
        <begin position="5"/>
        <end position="22"/>
    </location>
</feature>
<organism evidence="9 10">
    <name type="scientific">Paenibacillus urinalis</name>
    <dbReference type="NCBI Taxonomy" id="521520"/>
    <lineage>
        <taxon>Bacteria</taxon>
        <taxon>Bacillati</taxon>
        <taxon>Bacillota</taxon>
        <taxon>Bacilli</taxon>
        <taxon>Bacillales</taxon>
        <taxon>Paenibacillaceae</taxon>
        <taxon>Paenibacillus</taxon>
    </lineage>
</organism>
<evidence type="ECO:0000256" key="4">
    <source>
        <dbReference type="ARBA" id="ARBA00022475"/>
    </source>
</evidence>
<reference evidence="9" key="1">
    <citation type="submission" date="2023-02" db="EMBL/GenBank/DDBJ databases">
        <title>Pathogen: clinical or host-associated sample.</title>
        <authorList>
            <person name="Hergert J."/>
            <person name="Casey R."/>
            <person name="Wagner J."/>
            <person name="Young E.L."/>
            <person name="Oakeson K.F."/>
        </authorList>
    </citation>
    <scope>NUCLEOTIDE SEQUENCE</scope>
    <source>
        <strain evidence="9">2022CK-00830</strain>
    </source>
</reference>
<dbReference type="GO" id="GO:0015297">
    <property type="term" value="F:antiporter activity"/>
    <property type="evidence" value="ECO:0007669"/>
    <property type="project" value="UniProtKB-KW"/>
</dbReference>
<evidence type="ECO:0000256" key="5">
    <source>
        <dbReference type="ARBA" id="ARBA00022692"/>
    </source>
</evidence>
<dbReference type="PIRSF" id="PIRSF019239">
    <property type="entry name" value="MrpE"/>
    <property type="match status" value="1"/>
</dbReference>
<keyword evidence="4" id="KW-1003">Cell membrane</keyword>
<accession>A0AAX3MYX1</accession>
<dbReference type="PANTHER" id="PTHR34584">
    <property type="entry name" value="NA(+)/H(+) ANTIPORTER SUBUNIT E1"/>
    <property type="match status" value="1"/>
</dbReference>
<comment type="similarity">
    <text evidence="2">Belongs to the CPA3 antiporters (TC 2.A.63) subunit E family.</text>
</comment>
<keyword evidence="3" id="KW-0050">Antiport</keyword>
<evidence type="ECO:0000313" key="10">
    <source>
        <dbReference type="Proteomes" id="UP001220962"/>
    </source>
</evidence>
<name>A0AAX3MYX1_9BACL</name>
<dbReference type="PANTHER" id="PTHR34584:SF1">
    <property type="entry name" value="NA(+)_H(+) ANTIPORTER SUBUNIT E1"/>
    <property type="match status" value="1"/>
</dbReference>
<keyword evidence="6 8" id="KW-1133">Transmembrane helix</keyword>
<dbReference type="Pfam" id="PF01899">
    <property type="entry name" value="MNHE"/>
    <property type="match status" value="1"/>
</dbReference>
<dbReference type="Proteomes" id="UP001220962">
    <property type="component" value="Chromosome"/>
</dbReference>
<keyword evidence="7 8" id="KW-0472">Membrane</keyword>
<evidence type="ECO:0000256" key="6">
    <source>
        <dbReference type="ARBA" id="ARBA00022989"/>
    </source>
</evidence>
<dbReference type="RefSeq" id="WP_047914339.1">
    <property type="nucleotide sequence ID" value="NZ_CP118101.1"/>
</dbReference>
<evidence type="ECO:0000256" key="8">
    <source>
        <dbReference type="SAM" id="Phobius"/>
    </source>
</evidence>
<dbReference type="GO" id="GO:0005886">
    <property type="term" value="C:plasma membrane"/>
    <property type="evidence" value="ECO:0007669"/>
    <property type="project" value="UniProtKB-SubCell"/>
</dbReference>
<dbReference type="GO" id="GO:0008324">
    <property type="term" value="F:monoatomic cation transmembrane transporter activity"/>
    <property type="evidence" value="ECO:0007669"/>
    <property type="project" value="InterPro"/>
</dbReference>
<keyword evidence="3" id="KW-0813">Transport</keyword>